<dbReference type="Pfam" id="PF07681">
    <property type="entry name" value="DoxX"/>
    <property type="match status" value="1"/>
</dbReference>
<keyword evidence="4" id="KW-0812">Transmembrane</keyword>
<comment type="similarity">
    <text evidence="2">Belongs to the DoxX family.</text>
</comment>
<dbReference type="InterPro" id="IPR051907">
    <property type="entry name" value="DoxX-like_oxidoreductase"/>
</dbReference>
<dbReference type="PANTHER" id="PTHR33452">
    <property type="entry name" value="OXIDOREDUCTASE CATD-RELATED"/>
    <property type="match status" value="1"/>
</dbReference>
<name>A0ABP8Z3A1_9MICO</name>
<evidence type="ECO:0000313" key="7">
    <source>
        <dbReference type="EMBL" id="GAA4745324.1"/>
    </source>
</evidence>
<evidence type="ECO:0008006" key="9">
    <source>
        <dbReference type="Google" id="ProtNLM"/>
    </source>
</evidence>
<keyword evidence="6" id="KW-0472">Membrane</keyword>
<protein>
    <recommendedName>
        <fullName evidence="9">DoxX family protein</fullName>
    </recommendedName>
</protein>
<comment type="subcellular location">
    <subcellularLocation>
        <location evidence="1">Cell membrane</location>
        <topology evidence="1">Multi-pass membrane protein</topology>
    </subcellularLocation>
</comment>
<dbReference type="RefSeq" id="WP_345480607.1">
    <property type="nucleotide sequence ID" value="NZ_BAABLP010000003.1"/>
</dbReference>
<accession>A0ABP8Z3A1</accession>
<evidence type="ECO:0000256" key="2">
    <source>
        <dbReference type="ARBA" id="ARBA00006679"/>
    </source>
</evidence>
<dbReference type="PANTHER" id="PTHR33452:SF1">
    <property type="entry name" value="INNER MEMBRANE PROTEIN YPHA-RELATED"/>
    <property type="match status" value="1"/>
</dbReference>
<dbReference type="InterPro" id="IPR032808">
    <property type="entry name" value="DoxX"/>
</dbReference>
<keyword evidence="5" id="KW-1133">Transmembrane helix</keyword>
<keyword evidence="3" id="KW-1003">Cell membrane</keyword>
<comment type="caution">
    <text evidence="7">The sequence shown here is derived from an EMBL/GenBank/DDBJ whole genome shotgun (WGS) entry which is preliminary data.</text>
</comment>
<evidence type="ECO:0000256" key="1">
    <source>
        <dbReference type="ARBA" id="ARBA00004651"/>
    </source>
</evidence>
<evidence type="ECO:0000256" key="3">
    <source>
        <dbReference type="ARBA" id="ARBA00022475"/>
    </source>
</evidence>
<gene>
    <name evidence="7" type="ORF">GCM10025783_16270</name>
</gene>
<sequence length="174" mass="17135">MAFGTLLLRLTVGGLFVGHGLQKLTGAFEGPGLEGATGMMASLDIHPPRQNAIAAASAETFGGAALALGVATPAAAAALIATMATAVRKVHLQNGVWNSKGGWEFNAVLAAAAAAVASEGPGAISVDALFKRARWGARGGLFALAAGIAGSYAVTELAKRAKPADDGVSAAPTA</sequence>
<evidence type="ECO:0000256" key="6">
    <source>
        <dbReference type="ARBA" id="ARBA00023136"/>
    </source>
</evidence>
<evidence type="ECO:0000256" key="4">
    <source>
        <dbReference type="ARBA" id="ARBA00022692"/>
    </source>
</evidence>
<dbReference type="Proteomes" id="UP001500121">
    <property type="component" value="Unassembled WGS sequence"/>
</dbReference>
<keyword evidence="8" id="KW-1185">Reference proteome</keyword>
<evidence type="ECO:0000256" key="5">
    <source>
        <dbReference type="ARBA" id="ARBA00022989"/>
    </source>
</evidence>
<organism evidence="7 8">
    <name type="scientific">Amnibacterium soli</name>
    <dbReference type="NCBI Taxonomy" id="1282736"/>
    <lineage>
        <taxon>Bacteria</taxon>
        <taxon>Bacillati</taxon>
        <taxon>Actinomycetota</taxon>
        <taxon>Actinomycetes</taxon>
        <taxon>Micrococcales</taxon>
        <taxon>Microbacteriaceae</taxon>
        <taxon>Amnibacterium</taxon>
    </lineage>
</organism>
<proteinExistence type="inferred from homology"/>
<evidence type="ECO:0000313" key="8">
    <source>
        <dbReference type="Proteomes" id="UP001500121"/>
    </source>
</evidence>
<dbReference type="EMBL" id="BAABLP010000003">
    <property type="protein sequence ID" value="GAA4745324.1"/>
    <property type="molecule type" value="Genomic_DNA"/>
</dbReference>
<reference evidence="8" key="1">
    <citation type="journal article" date="2019" name="Int. J. Syst. Evol. Microbiol.">
        <title>The Global Catalogue of Microorganisms (GCM) 10K type strain sequencing project: providing services to taxonomists for standard genome sequencing and annotation.</title>
        <authorList>
            <consortium name="The Broad Institute Genomics Platform"/>
            <consortium name="The Broad Institute Genome Sequencing Center for Infectious Disease"/>
            <person name="Wu L."/>
            <person name="Ma J."/>
        </authorList>
    </citation>
    <scope>NUCLEOTIDE SEQUENCE [LARGE SCALE GENOMIC DNA]</scope>
    <source>
        <strain evidence="8">JCM 19015</strain>
    </source>
</reference>